<dbReference type="Gene3D" id="1.10.10.2910">
    <property type="match status" value="1"/>
</dbReference>
<accession>A0A3B0W681</accession>
<protein>
    <submittedName>
        <fullName evidence="2">DNA-binding protein</fullName>
    </submittedName>
</protein>
<dbReference type="PANTHER" id="PTHR43236">
    <property type="entry name" value="ANTITOXIN HIGA1"/>
    <property type="match status" value="1"/>
</dbReference>
<dbReference type="InterPro" id="IPR010982">
    <property type="entry name" value="Lambda_DNA-bd_dom_sf"/>
</dbReference>
<evidence type="ECO:0000313" key="2">
    <source>
        <dbReference type="EMBL" id="VAW47940.1"/>
    </source>
</evidence>
<dbReference type="InterPro" id="IPR052345">
    <property type="entry name" value="Rad_response_metalloprotease"/>
</dbReference>
<dbReference type="AlphaFoldDB" id="A0A3B0W681"/>
<proteinExistence type="predicted"/>
<dbReference type="GO" id="GO:0003677">
    <property type="term" value="F:DNA binding"/>
    <property type="evidence" value="ECO:0007669"/>
    <property type="project" value="UniProtKB-KW"/>
</dbReference>
<feature type="domain" description="IrrE N-terminal-like" evidence="1">
    <location>
        <begin position="191"/>
        <end position="295"/>
    </location>
</feature>
<evidence type="ECO:0000259" key="1">
    <source>
        <dbReference type="Pfam" id="PF06114"/>
    </source>
</evidence>
<dbReference type="Pfam" id="PF06114">
    <property type="entry name" value="Peptidase_M78"/>
    <property type="match status" value="1"/>
</dbReference>
<dbReference type="EMBL" id="UOFB01000227">
    <property type="protein sequence ID" value="VAW47940.1"/>
    <property type="molecule type" value="Genomic_DNA"/>
</dbReference>
<reference evidence="2" key="1">
    <citation type="submission" date="2018-06" db="EMBL/GenBank/DDBJ databases">
        <authorList>
            <person name="Zhirakovskaya E."/>
        </authorList>
    </citation>
    <scope>NUCLEOTIDE SEQUENCE</scope>
</reference>
<keyword evidence="2" id="KW-0238">DNA-binding</keyword>
<dbReference type="SUPFAM" id="SSF47413">
    <property type="entry name" value="lambda repressor-like DNA-binding domains"/>
    <property type="match status" value="1"/>
</dbReference>
<dbReference type="PANTHER" id="PTHR43236:SF2">
    <property type="entry name" value="BLL0069 PROTEIN"/>
    <property type="match status" value="1"/>
</dbReference>
<name>A0A3B0W681_9ZZZZ</name>
<dbReference type="InterPro" id="IPR010359">
    <property type="entry name" value="IrrE_HExxH"/>
</dbReference>
<gene>
    <name evidence="2" type="ORF">MNBD_GAMMA04-1955</name>
</gene>
<sequence length="379" mass="43287">MSTANINPEMLVWARERLGFSVSEFAGKLGKTEERLLEWELSQRPLTFKQAMTFAEKAYIPFGYLFLPQPPKEEMPLPDLRTIDGHGVQQPSAELSDLVKLMVQRQEWYKEYIKQQLVEPCKVVGSFSTHYDVTDIVADMRGKLDVGKHPNRGSWEDYYRVLVSRIEEIGILVMRQSDLGHFTRPLQVREFRGFAIADNFAPMIFINHADAPGARLFTLIHELCHIWIGQSGISDGGTQAHRKEEILCNAVAAEFLVPEAEFISLWDSNLDGWRENLPVLESHFHVSKWALARRALTCHYITESEYVCFIDDEKEAHKNRKSSGRGPSYYKTKKAQISQSFSKAVVSQALSGQILLREAAQLLVMKPINISKFAQELKI</sequence>
<organism evidence="2">
    <name type="scientific">hydrothermal vent metagenome</name>
    <dbReference type="NCBI Taxonomy" id="652676"/>
    <lineage>
        <taxon>unclassified sequences</taxon>
        <taxon>metagenomes</taxon>
        <taxon>ecological metagenomes</taxon>
    </lineage>
</organism>